<evidence type="ECO:0000313" key="5">
    <source>
        <dbReference type="Proteomes" id="UP000325945"/>
    </source>
</evidence>
<dbReference type="AlphaFoldDB" id="A0A5N6X5F9"/>
<feature type="transmembrane region" description="Helical" evidence="2">
    <location>
        <begin position="477"/>
        <end position="500"/>
    </location>
</feature>
<reference evidence="5" key="1">
    <citation type="submission" date="2019-04" db="EMBL/GenBank/DDBJ databases">
        <title>Friends and foes A comparative genomics studyof 23 Aspergillus species from section Flavi.</title>
        <authorList>
            <consortium name="DOE Joint Genome Institute"/>
            <person name="Kjaerbolling I."/>
            <person name="Vesth T."/>
            <person name="Frisvad J.C."/>
            <person name="Nybo J.L."/>
            <person name="Theobald S."/>
            <person name="Kildgaard S."/>
            <person name="Isbrandt T."/>
            <person name="Kuo A."/>
            <person name="Sato A."/>
            <person name="Lyhne E.K."/>
            <person name="Kogle M.E."/>
            <person name="Wiebenga A."/>
            <person name="Kun R.S."/>
            <person name="Lubbers R.J."/>
            <person name="Makela M.R."/>
            <person name="Barry K."/>
            <person name="Chovatia M."/>
            <person name="Clum A."/>
            <person name="Daum C."/>
            <person name="Haridas S."/>
            <person name="He G."/>
            <person name="LaButti K."/>
            <person name="Lipzen A."/>
            <person name="Mondo S."/>
            <person name="Riley R."/>
            <person name="Salamov A."/>
            <person name="Simmons B.A."/>
            <person name="Magnuson J.K."/>
            <person name="Henrissat B."/>
            <person name="Mortensen U.H."/>
            <person name="Larsen T.O."/>
            <person name="Devries R.P."/>
            <person name="Grigoriev I.V."/>
            <person name="Machida M."/>
            <person name="Baker S.E."/>
            <person name="Andersen M.R."/>
        </authorList>
    </citation>
    <scope>NUCLEOTIDE SEQUENCE [LARGE SCALE GENOMIC DNA]</scope>
    <source>
        <strain evidence="5">CBS 130017</strain>
    </source>
</reference>
<evidence type="ECO:0000256" key="1">
    <source>
        <dbReference type="SAM" id="MobiDB-lite"/>
    </source>
</evidence>
<feature type="transmembrane region" description="Helical" evidence="2">
    <location>
        <begin position="535"/>
        <end position="554"/>
    </location>
</feature>
<feature type="region of interest" description="Disordered" evidence="1">
    <location>
        <begin position="787"/>
        <end position="845"/>
    </location>
</feature>
<dbReference type="InterPro" id="IPR018620">
    <property type="entry name" value="Ubiquitin3-bd_protein_But2_C"/>
</dbReference>
<keyword evidence="2" id="KW-1133">Transmembrane helix</keyword>
<feature type="compositionally biased region" description="Polar residues" evidence="1">
    <location>
        <begin position="804"/>
        <end position="819"/>
    </location>
</feature>
<feature type="transmembrane region" description="Helical" evidence="2">
    <location>
        <begin position="601"/>
        <end position="618"/>
    </location>
</feature>
<dbReference type="Gene3D" id="1.20.144.10">
    <property type="entry name" value="Phosphatidic acid phosphatase type 2/haloperoxidase"/>
    <property type="match status" value="1"/>
</dbReference>
<dbReference type="SUPFAM" id="SSF48317">
    <property type="entry name" value="Acid phosphatase/Vanadium-dependent haloperoxidase"/>
    <property type="match status" value="1"/>
</dbReference>
<feature type="domain" description="Phosphatidic acid phosphatase type 2/haloperoxidase" evidence="3">
    <location>
        <begin position="537"/>
        <end position="676"/>
    </location>
</feature>
<dbReference type="PANTHER" id="PTHR39613:SF1">
    <property type="entry name" value="ANCHORED CELL WALL PROTEIN, PUTATIVE (AFU_ORTHOLOGUE AFUA_4G08960)-RELATED"/>
    <property type="match status" value="1"/>
</dbReference>
<dbReference type="Pfam" id="PF01569">
    <property type="entry name" value="PAP2"/>
    <property type="match status" value="1"/>
</dbReference>
<dbReference type="Pfam" id="PF09792">
    <property type="entry name" value="But2"/>
    <property type="match status" value="1"/>
</dbReference>
<evidence type="ECO:0000256" key="2">
    <source>
        <dbReference type="SAM" id="Phobius"/>
    </source>
</evidence>
<dbReference type="InterPro" id="IPR054508">
    <property type="entry name" value="PIR1-like_C"/>
</dbReference>
<dbReference type="CDD" id="cd03390">
    <property type="entry name" value="PAP2_containing_1_like"/>
    <property type="match status" value="1"/>
</dbReference>
<accession>A0A5N6X5F9</accession>
<keyword evidence="2" id="KW-0472">Membrane</keyword>
<dbReference type="EMBL" id="ML741797">
    <property type="protein sequence ID" value="KAE8326780.1"/>
    <property type="molecule type" value="Genomic_DNA"/>
</dbReference>
<name>A0A5N6X5F9_9EURO</name>
<proteinExistence type="predicted"/>
<feature type="compositionally biased region" description="Low complexity" evidence="1">
    <location>
        <begin position="236"/>
        <end position="289"/>
    </location>
</feature>
<dbReference type="InterPro" id="IPR000326">
    <property type="entry name" value="PAP2/HPO"/>
</dbReference>
<dbReference type="InterPro" id="IPR036938">
    <property type="entry name" value="PAP2/HPO_sf"/>
</dbReference>
<feature type="transmembrane region" description="Helical" evidence="2">
    <location>
        <begin position="658"/>
        <end position="676"/>
    </location>
</feature>
<keyword evidence="2" id="KW-0812">Transmembrane</keyword>
<feature type="transmembrane region" description="Helical" evidence="2">
    <location>
        <begin position="630"/>
        <end position="652"/>
    </location>
</feature>
<dbReference type="Proteomes" id="UP000325945">
    <property type="component" value="Unassembled WGS sequence"/>
</dbReference>
<dbReference type="Pfam" id="PF22799">
    <property type="entry name" value="PIR1-like_C"/>
    <property type="match status" value="1"/>
</dbReference>
<evidence type="ECO:0000313" key="4">
    <source>
        <dbReference type="EMBL" id="KAE8326780.1"/>
    </source>
</evidence>
<dbReference type="SMART" id="SM00014">
    <property type="entry name" value="acidPPc"/>
    <property type="match status" value="1"/>
</dbReference>
<feature type="region of interest" description="Disordered" evidence="1">
    <location>
        <begin position="220"/>
        <end position="293"/>
    </location>
</feature>
<sequence>MKNFATVAALAAGANAFVGRSNNCCFHLTASGGESGTVGQLDDGQNRIHGGLQEAEFCIDSKGALTDGNGRGCIITGPTTQFQCDEGATPMTGWSIDSQGQVSYNGDADFVACATGQNGGLNIYTTESSDVTGCKDIKLSADSCSSSASGSSSVAVPGSSTPAPGPSSSASVPYVPGPSSSASVPYVPGPSSSASVPYVPGSSGSAVTLQTTVTSTYCPESSTLPVIPGTPGTPGVPGTSATPGVPGTSSVPVIPVTSGTPGVPGTSGGQPSQTASSAQPSGTSTAGGSCPTDLSGEYEFPHLIIPIDSSSPDTAAGTSYNGTISSTVSTIFNFDIPSSDAGKTCSLVFLFPKKEDLETSSYSFSGDGKVDFASLQSAATQSTTYNNAPAVKEDYGDFTISPGNSYLISTFECPAGQAVSYEMKNSGSTELDFFEDYNPSPACIAGFYILDSIEPYHQHFSLNNISLMYPYAVHERVSIPLALCISGVAPLIIIAVYTLLIDGLFSHNKPVDPTSGKRKLTGPYRFKDRLWEFNCGFLGLLLSQGLAFLITQVLKNACGKPRPDIIDRCQPRPGSEDPFRGLSNYTICTGDPVIIKDGFRSWPSASFAGLFYLTLWLCGKLHFMDNRGEVWKAIIIIIPCIGATLIAVSRIMDARHHPFDVITGSLLGIVCAYIAYRQYFPSITEPWKKGRAYPIRSWGRDPVVPSEAAPLVTTNESTVALRNPEEERLNASGVPDTRDPTQLRASRYMPPSNNPYATNMYGRDDDGHWSSSSEDVADGYEMQHGYARTQNPTYGGQLPRYETDTSYHSQMQPQVTGVSASHPPPITTIRSDGERELTDVPPRAF</sequence>
<protein>
    <submittedName>
        <fullName evidence="4">Ubiquitin 3 binding protein But2 C-terminal domain-containing protein</fullName>
    </submittedName>
</protein>
<dbReference type="PANTHER" id="PTHR39613">
    <property type="entry name" value="ANCHORED CELL WALL PROTEIN, PUTATIVE (AFU_ORTHOLOGUE AFUA_4G08960)-RELATED"/>
    <property type="match status" value="1"/>
</dbReference>
<gene>
    <name evidence="4" type="ORF">BDV39DRAFT_193382</name>
</gene>
<organism evidence="4 5">
    <name type="scientific">Aspergillus sergii</name>
    <dbReference type="NCBI Taxonomy" id="1034303"/>
    <lineage>
        <taxon>Eukaryota</taxon>
        <taxon>Fungi</taxon>
        <taxon>Dikarya</taxon>
        <taxon>Ascomycota</taxon>
        <taxon>Pezizomycotina</taxon>
        <taxon>Eurotiomycetes</taxon>
        <taxon>Eurotiomycetidae</taxon>
        <taxon>Eurotiales</taxon>
        <taxon>Aspergillaceae</taxon>
        <taxon>Aspergillus</taxon>
        <taxon>Aspergillus subgen. Circumdati</taxon>
    </lineage>
</organism>
<keyword evidence="5" id="KW-1185">Reference proteome</keyword>
<feature type="region of interest" description="Disordered" evidence="1">
    <location>
        <begin position="143"/>
        <end position="205"/>
    </location>
</feature>
<evidence type="ECO:0000259" key="3">
    <source>
        <dbReference type="SMART" id="SM00014"/>
    </source>
</evidence>
<feature type="region of interest" description="Disordered" evidence="1">
    <location>
        <begin position="730"/>
        <end position="754"/>
    </location>
</feature>